<dbReference type="InterPro" id="IPR001194">
    <property type="entry name" value="cDENN_dom"/>
</dbReference>
<dbReference type="SMART" id="SM00801">
    <property type="entry name" value="dDENN"/>
    <property type="match status" value="1"/>
</dbReference>
<feature type="region of interest" description="Disordered" evidence="1">
    <location>
        <begin position="1"/>
        <end position="482"/>
    </location>
</feature>
<name>A0ABM1E748_PRICU</name>
<proteinExistence type="predicted"/>
<sequence>MSVATRIKRYNSDPAATGNVDGRPVPTPRPQKYSRSPTRSCVKAGTTTDASSSPDVRAVLLRRSSKESTEMRRSAESGNAAESPPDYDRRMTKSLDDDSAERRTSEDSRRMTQSLGDDSMIARPPEDGRCESPSPDDCSVGSQSPREGKDARPSPDAGVEGRPRSGSIQERRKLFEGGEPAMERPAPNGRESAASRANSAANGQGVPVASADREAGWDSRAGVRRRPPRPAPPRTARAAPPRKPPRTFAHDVDAMKNGGCGAAARPSDTEGMSPKPQPVTTEPRDARTNPLKPRRVSTGPSMTTRPADVRTGVTRRPTQDADGGTRATRRPPRDANNGVARRPTPDTDGGTGAVLRPTRDAGNGAARQPARDADGGAARQPAQDADGGAVRRPTRDAGNGVARPPARDTDGGAVRRPTRDAGNGAARQPARDADGGTRPATLTRPPVLPPKPVIMRSVERRSNKLARSPRVKPAKGEGRKPIVSSKPVFVTYEDTTVPLSTLQKAPGVTAVPPPVVRETPVAVTTPTAKAKTPPQRPPPPRLRPRRYNGGGAGYERRHKMQQCSEAEPDADYAEPVPGGAAVSHLMETGTVPAYASLTLPRTSPAGGPDSDTRLCNDDSGAPYRYNTETSGERPMRRSSSCEVIYDDLAPPGGGLPRSETPEHDLLGYCLPAERETPTSAPGGHQWRRTKSARPNKHPPRPPPAPPMVRQKLRQAFSHEDLADLAEDTPMQDDSTGESSDAETSARVLRERIRYVRSVRDKCRERPAPPHHYEHLFEAVICVSVDADAGGATYEPRMRYCFPRDAANVDQIPLFCFPDARVSAFSLYSAILEAAQRQHALSEAAAAAFLRAAYRRSYPGPGESVTVRCGGGGGAPPSHVETFARPTDTRLEHVDYGRLLRRLDTGALLRAFSAILMERRVLFVASRLSTLSACVDAIAALLYPFTWQHTFVPVLPSKLLDFVCSPTPYVIGILSENLPLLSSLPLSEVLLVNLDTGELSWQQGDEGSIIPRKLFKALSTALNMCQEDMRHNTKNVMISEAFMRLFVEVVGHYHHHIRIKNDGHRFLEKESFVGGVNSRSIRIFLQWFCETQMFEVFARERMQIAERQAGHVAGLFEVRLAEHELEMYSKRGSSIKSNVRGLGKKVKGLGNKVKKAITNLDGYPEDDFLQYTL</sequence>
<protein>
    <submittedName>
        <fullName evidence="4">Suppression of tumorigenicity 5 protein-like</fullName>
    </submittedName>
</protein>
<dbReference type="SMART" id="SM00799">
    <property type="entry name" value="DENN"/>
    <property type="match status" value="1"/>
</dbReference>
<evidence type="ECO:0000256" key="1">
    <source>
        <dbReference type="SAM" id="MobiDB-lite"/>
    </source>
</evidence>
<evidence type="ECO:0000259" key="2">
    <source>
        <dbReference type="PROSITE" id="PS50211"/>
    </source>
</evidence>
<feature type="region of interest" description="Disordered" evidence="1">
    <location>
        <begin position="595"/>
        <end position="639"/>
    </location>
</feature>
<dbReference type="Pfam" id="PF03455">
    <property type="entry name" value="dDENN"/>
    <property type="match status" value="1"/>
</dbReference>
<evidence type="ECO:0000313" key="3">
    <source>
        <dbReference type="Proteomes" id="UP000695022"/>
    </source>
</evidence>
<feature type="compositionally biased region" description="Basic residues" evidence="1">
    <location>
        <begin position="685"/>
        <end position="699"/>
    </location>
</feature>
<dbReference type="Gene3D" id="3.40.50.11500">
    <property type="match status" value="1"/>
</dbReference>
<dbReference type="PROSITE" id="PS50211">
    <property type="entry name" value="DENN"/>
    <property type="match status" value="1"/>
</dbReference>
<feature type="compositionally biased region" description="Polar residues" evidence="1">
    <location>
        <begin position="33"/>
        <end position="54"/>
    </location>
</feature>
<feature type="compositionally biased region" description="Basic and acidic residues" evidence="1">
    <location>
        <begin position="64"/>
        <end position="75"/>
    </location>
</feature>
<gene>
    <name evidence="4" type="primary">LOC106809453</name>
</gene>
<dbReference type="InterPro" id="IPR051942">
    <property type="entry name" value="DENN_domain_containing_2"/>
</dbReference>
<dbReference type="RefSeq" id="XP_014668019.1">
    <property type="nucleotide sequence ID" value="XM_014812533.1"/>
</dbReference>
<dbReference type="InterPro" id="IPR005112">
    <property type="entry name" value="dDENN_dom"/>
</dbReference>
<feature type="region of interest" description="Disordered" evidence="1">
    <location>
        <begin position="644"/>
        <end position="663"/>
    </location>
</feature>
<feature type="compositionally biased region" description="Basic residues" evidence="1">
    <location>
        <begin position="463"/>
        <end position="473"/>
    </location>
</feature>
<dbReference type="Pfam" id="PF02141">
    <property type="entry name" value="DENN"/>
    <property type="match status" value="1"/>
</dbReference>
<feature type="region of interest" description="Disordered" evidence="1">
    <location>
        <begin position="673"/>
        <end position="707"/>
    </location>
</feature>
<accession>A0ABM1E748</accession>
<dbReference type="PANTHER" id="PTHR15288:SF0">
    <property type="entry name" value="UDENN DOMAIN-CONTAINING PROTEIN"/>
    <property type="match status" value="1"/>
</dbReference>
<organism evidence="3 4">
    <name type="scientific">Priapulus caudatus</name>
    <name type="common">Priapulid worm</name>
    <dbReference type="NCBI Taxonomy" id="37621"/>
    <lineage>
        <taxon>Eukaryota</taxon>
        <taxon>Metazoa</taxon>
        <taxon>Ecdysozoa</taxon>
        <taxon>Scalidophora</taxon>
        <taxon>Priapulida</taxon>
        <taxon>Priapulimorpha</taxon>
        <taxon>Priapulimorphida</taxon>
        <taxon>Priapulidae</taxon>
        <taxon>Priapulus</taxon>
    </lineage>
</organism>
<feature type="compositionally biased region" description="Low complexity" evidence="1">
    <location>
        <begin position="188"/>
        <end position="203"/>
    </location>
</feature>
<keyword evidence="3" id="KW-1185">Reference proteome</keyword>
<dbReference type="GeneID" id="106809453"/>
<feature type="compositionally biased region" description="Low complexity" evidence="1">
    <location>
        <begin position="505"/>
        <end position="533"/>
    </location>
</feature>
<feature type="compositionally biased region" description="Basic and acidic residues" evidence="1">
    <location>
        <begin position="86"/>
        <end position="110"/>
    </location>
</feature>
<feature type="compositionally biased region" description="Basic and acidic residues" evidence="1">
    <location>
        <begin position="146"/>
        <end position="176"/>
    </location>
</feature>
<dbReference type="PANTHER" id="PTHR15288">
    <property type="entry name" value="DENN DOMAIN-CONTAINING PROTEIN 2"/>
    <property type="match status" value="1"/>
</dbReference>
<dbReference type="Proteomes" id="UP000695022">
    <property type="component" value="Unplaced"/>
</dbReference>
<dbReference type="InterPro" id="IPR037516">
    <property type="entry name" value="Tripartite_DENN"/>
</dbReference>
<feature type="region of interest" description="Disordered" evidence="1">
    <location>
        <begin position="505"/>
        <end position="577"/>
    </location>
</feature>
<reference evidence="4" key="1">
    <citation type="submission" date="2025-08" db="UniProtKB">
        <authorList>
            <consortium name="RefSeq"/>
        </authorList>
    </citation>
    <scope>IDENTIFICATION</scope>
</reference>
<feature type="domain" description="UDENN" evidence="2">
    <location>
        <begin position="689"/>
        <end position="1109"/>
    </location>
</feature>
<dbReference type="InterPro" id="IPR043153">
    <property type="entry name" value="DENN_C"/>
</dbReference>
<evidence type="ECO:0000313" key="4">
    <source>
        <dbReference type="RefSeq" id="XP_014668019.1"/>
    </source>
</evidence>